<dbReference type="InterPro" id="IPR047565">
    <property type="entry name" value="Alpha-macroglob_thiol-ester_cl"/>
</dbReference>
<evidence type="ECO:0000259" key="3">
    <source>
        <dbReference type="SMART" id="SM01359"/>
    </source>
</evidence>
<organism evidence="5 6">
    <name type="scientific">Niveispirillum lacus</name>
    <dbReference type="NCBI Taxonomy" id="1981099"/>
    <lineage>
        <taxon>Bacteria</taxon>
        <taxon>Pseudomonadati</taxon>
        <taxon>Pseudomonadota</taxon>
        <taxon>Alphaproteobacteria</taxon>
        <taxon>Rhodospirillales</taxon>
        <taxon>Azospirillaceae</taxon>
        <taxon>Niveispirillum</taxon>
    </lineage>
</organism>
<dbReference type="Proteomes" id="UP000216998">
    <property type="component" value="Unassembled WGS sequence"/>
</dbReference>
<dbReference type="InterPro" id="IPR021868">
    <property type="entry name" value="Alpha_2_Macroglob_MG3"/>
</dbReference>
<accession>A0A255Z0P8</accession>
<dbReference type="InterPro" id="IPR008930">
    <property type="entry name" value="Terpenoid_cyclase/PrenylTrfase"/>
</dbReference>
<reference evidence="5 6" key="1">
    <citation type="submission" date="2017-07" db="EMBL/GenBank/DDBJ databases">
        <title>Niveispirillum cyanobacteriorum sp. nov., isolated from cyanobacterial aggregates in a eutrophic lake.</title>
        <authorList>
            <person name="Cai H."/>
        </authorList>
    </citation>
    <scope>NUCLEOTIDE SEQUENCE [LARGE SCALE GENOMIC DNA]</scope>
    <source>
        <strain evidence="6">TH1-14</strain>
    </source>
</reference>
<name>A0A255Z0P8_9PROT</name>
<feature type="domain" description="Alpha-2-macroglobulin" evidence="4">
    <location>
        <begin position="957"/>
        <end position="1046"/>
    </location>
</feature>
<proteinExistence type="inferred from homology"/>
<keyword evidence="6" id="KW-1185">Reference proteome</keyword>
<dbReference type="Pfam" id="PF00207">
    <property type="entry name" value="A2M"/>
    <property type="match status" value="1"/>
</dbReference>
<dbReference type="Gene3D" id="1.50.10.20">
    <property type="match status" value="1"/>
</dbReference>
<dbReference type="SMART" id="SM01359">
    <property type="entry name" value="A2M_N_2"/>
    <property type="match status" value="1"/>
</dbReference>
<protein>
    <recommendedName>
        <fullName evidence="7">Alpha-2-macroglobulin</fullName>
    </recommendedName>
</protein>
<dbReference type="InterPro" id="IPR041462">
    <property type="entry name" value="Bact_A2M_MG6"/>
</dbReference>
<dbReference type="RefSeq" id="WP_094456365.1">
    <property type="nucleotide sequence ID" value="NZ_NOXU01000028.1"/>
</dbReference>
<dbReference type="Pfam" id="PF17972">
    <property type="entry name" value="bMG5"/>
    <property type="match status" value="1"/>
</dbReference>
<evidence type="ECO:0000259" key="4">
    <source>
        <dbReference type="SMART" id="SM01360"/>
    </source>
</evidence>
<feature type="domain" description="Alpha-2-macroglobulin bait region" evidence="3">
    <location>
        <begin position="758"/>
        <end position="900"/>
    </location>
</feature>
<comment type="similarity">
    <text evidence="1">Belongs to the protease inhibitor I39 (alpha-2-macroglobulin) family. Bacterial alpha-2-macroglobulin subfamily.</text>
</comment>
<gene>
    <name evidence="5" type="ORF">CHU95_10855</name>
</gene>
<dbReference type="InterPro" id="IPR002890">
    <property type="entry name" value="MG2"/>
</dbReference>
<evidence type="ECO:0000313" key="6">
    <source>
        <dbReference type="Proteomes" id="UP000216998"/>
    </source>
</evidence>
<dbReference type="InterPro" id="IPR051802">
    <property type="entry name" value="YfhM-like"/>
</dbReference>
<dbReference type="CDD" id="cd02891">
    <property type="entry name" value="A2M_like"/>
    <property type="match status" value="1"/>
</dbReference>
<dbReference type="InterPro" id="IPR001599">
    <property type="entry name" value="Macroglobln_a2"/>
</dbReference>
<dbReference type="InterPro" id="IPR011625">
    <property type="entry name" value="A2M_N_BRD"/>
</dbReference>
<dbReference type="SMART" id="SM01419">
    <property type="entry name" value="Thiol-ester_cl"/>
    <property type="match status" value="1"/>
</dbReference>
<dbReference type="Pfam" id="PF01835">
    <property type="entry name" value="MG2"/>
    <property type="match status" value="1"/>
</dbReference>
<dbReference type="PANTHER" id="PTHR40094">
    <property type="entry name" value="ALPHA-2-MACROGLOBULIN HOMOLOG"/>
    <property type="match status" value="1"/>
</dbReference>
<evidence type="ECO:0000256" key="1">
    <source>
        <dbReference type="ARBA" id="ARBA00010556"/>
    </source>
</evidence>
<dbReference type="SUPFAM" id="SSF48239">
    <property type="entry name" value="Terpenoid cyclases/Protein prenyltransferases"/>
    <property type="match status" value="1"/>
</dbReference>
<dbReference type="PANTHER" id="PTHR40094:SF1">
    <property type="entry name" value="UBIQUITIN DOMAIN-CONTAINING PROTEIN"/>
    <property type="match status" value="1"/>
</dbReference>
<dbReference type="PIRSF" id="PIRSF038980">
    <property type="entry name" value="A2M_bac"/>
    <property type="match status" value="1"/>
</dbReference>
<evidence type="ECO:0000256" key="2">
    <source>
        <dbReference type="SAM" id="MobiDB-lite"/>
    </source>
</evidence>
<dbReference type="InterPro" id="IPR026284">
    <property type="entry name" value="A2MG_proteobact"/>
</dbReference>
<dbReference type="GO" id="GO:0004866">
    <property type="term" value="F:endopeptidase inhibitor activity"/>
    <property type="evidence" value="ECO:0007669"/>
    <property type="project" value="InterPro"/>
</dbReference>
<dbReference type="InterPro" id="IPR049120">
    <property type="entry name" value="A2M_bMG2"/>
</dbReference>
<sequence length="1646" mass="175350">MAVSKRVALSVVVVAAVAVGAIAGWAAFYGDDGQSGTVVTGSVSPPSRKPVTPTSLAPLVDDSVFRFTRVTTQASGAVAEACLVFNKPLDETGTVNYADYVDLPTEVKAGFRVQREKLCLSGLAFGREFSVGIRPGLPAAADGALVEGQNVTLALNDRPPAVALGQGFILPRETGDGLPITTVNVERLSIKLYRVGDRMLARMRQDFVDERSIYPYSARDVQEDEGRLVWQGEIPVQGPRNSAVTTLFPLADAVGRTEPGAYLLVAANPDAPRAGDEEGLYYSEDYRPQAGQWLVQSDLGLTSFRGDDGLTLSIRSLASAKPLAGVSITLIARNNEVLGEAKSDGSGMVRFQAGLLRGEGGMAPVMIMAYGAGGDFNFLDLRRPGFDLSDRGVEGRRPAAAADAFLYTERGIYRPGETVELIALLRDREALALPSRRLTITVKRPDGKEHQRFELPDEGGGAGHLSITLPASANRGQWEAAAHADPEGPAIGTVRFQVQDFVPQRLAVTIDNKPNRLSPGEALSLAVNARFLYGAPGSALAGEARLTLEPDPAPFPRHKGFRWGMPADEFTVEPVELTISETDAAGQTQVTGTVPADLPGTQPLRADIYVAIREPGGRATAEHVYVPVPVTPVSIGIRPQFADAVPEGARAGFEVMVVDEDGNPVVAKGLSWRLVKDTSTWQWFRSGGAWKYQRVPQEKLVASGTLDVGADKPSVLSQAVTWGGYRLIVTDSASKAETALAFSSGWYGDSGPDRPDRLKLAADRAGYAPGDTARLRIDSEAAGEALLVIANERVHETRTIAVPAGGTDVQVTMGADWGPGAYALVTLYRPLTEKLGHAPVRAVGVAWLGLDAGRRTLGVTITAPQRVLRRQTVEVPVAISGAGKQAHVTLAAVDQGILQLTRFTTPKPQEHFLAKRQLGVSMRDDYGRLIRAQAQSDDQGGDGFGGRGLDVVPTRTVALFSGIVPLDARGKANIPLTIPDFQGELRLMAVAWDAEKLGSAETRLTVRDPVVAELILPRFLSPADAGRATVLLHNVEGMAGDYRVSVLAKGPVAGGLAERTINLAAGERQVFSVPLDGNAAGIGTVTLSVSGPGGFKVDRAWPIQVRPPQLPVTREMVATLAPGENLLLPADLLEGMVPGSESVALSVSRWQGLDVPGMLRWLDRYPFGCLEQTVSRAMPLLWFNDLALMAGSAQDKGIADRVQNSVDRVLSLQDREGGFRMWGQYGDAADPWMSVFAMDFLELASDQGFVVPADALMLGRQWLGNATTRSYPPAVRAYASWVLARKGKANAGDLRYFHDSTMPTQALAAAHLGAALDAVGERARAGQSFAAAQRQLADWQANEAAEQQARDKARRTGQTATLPERTDTYGSRLRDTYAVASLMAAGGRGAGVPGILDSVGMLDSRADATNTQEKAWMLRAAANLAPKGVRLSVALDGAALGTGDPVSVPLTPERLRSGVTLANQGETGLYRTLSVEGVPVDPVPATEAGITLRKSLYSADGLVIDPASVKQNDRIIIVVEGNASEAAIRGDYAILDLLPAGLEVEGVIRPEQASYAWLGRLSDTNIAEGRDDRFVAAVSLPVYREDDKGAIGLSGFSLDRRWGFRIAYVVRAVSPGRFALPAALAEHMYVPKVKARTAMGRLEIAE</sequence>
<dbReference type="InterPro" id="IPR041203">
    <property type="entry name" value="Bact_A2M_MG5"/>
</dbReference>
<dbReference type="Pfam" id="PF07703">
    <property type="entry name" value="A2M_BRD"/>
    <property type="match status" value="1"/>
</dbReference>
<dbReference type="EMBL" id="NOXU01000028">
    <property type="protein sequence ID" value="OYQ34514.1"/>
    <property type="molecule type" value="Genomic_DNA"/>
</dbReference>
<dbReference type="Pfam" id="PF21142">
    <property type="entry name" value="A2M_bMG2"/>
    <property type="match status" value="1"/>
</dbReference>
<dbReference type="Pfam" id="PF17962">
    <property type="entry name" value="bMG6"/>
    <property type="match status" value="1"/>
</dbReference>
<evidence type="ECO:0000313" key="5">
    <source>
        <dbReference type="EMBL" id="OYQ34514.1"/>
    </source>
</evidence>
<dbReference type="SMART" id="SM01360">
    <property type="entry name" value="A2M"/>
    <property type="match status" value="1"/>
</dbReference>
<feature type="region of interest" description="Disordered" evidence="2">
    <location>
        <begin position="1340"/>
        <end position="1367"/>
    </location>
</feature>
<dbReference type="OrthoDB" id="9767116at2"/>
<evidence type="ECO:0008006" key="7">
    <source>
        <dbReference type="Google" id="ProtNLM"/>
    </source>
</evidence>
<comment type="caution">
    <text evidence="5">The sequence shown here is derived from an EMBL/GenBank/DDBJ whole genome shotgun (WGS) entry which is preliminary data.</text>
</comment>
<dbReference type="Pfam" id="PF11974">
    <property type="entry name" value="bMG3"/>
    <property type="match status" value="1"/>
</dbReference>
<dbReference type="Gene3D" id="2.60.40.1930">
    <property type="match status" value="1"/>
</dbReference>